<dbReference type="RefSeq" id="WP_068350714.1">
    <property type="nucleotide sequence ID" value="NZ_CP016033.1"/>
</dbReference>
<feature type="domain" description="Helicase ATP-binding" evidence="1">
    <location>
        <begin position="91"/>
        <end position="259"/>
    </location>
</feature>
<proteinExistence type="predicted"/>
<dbReference type="InterPro" id="IPR050742">
    <property type="entry name" value="Helicase_Restrict-Modif_Enz"/>
</dbReference>
<accession>A0A192D4U7</accession>
<dbReference type="SUPFAM" id="SSF52540">
    <property type="entry name" value="P-loop containing nucleoside triphosphate hydrolases"/>
    <property type="match status" value="2"/>
</dbReference>
<protein>
    <recommendedName>
        <fullName evidence="1">Helicase ATP-binding domain-containing protein</fullName>
    </recommendedName>
</protein>
<dbReference type="GO" id="GO:0015668">
    <property type="term" value="F:type III site-specific deoxyribonuclease activity"/>
    <property type="evidence" value="ECO:0007669"/>
    <property type="project" value="InterPro"/>
</dbReference>
<dbReference type="Gene3D" id="3.40.50.300">
    <property type="entry name" value="P-loop containing nucleotide triphosphate hydrolases"/>
    <property type="match status" value="2"/>
</dbReference>
<dbReference type="PROSITE" id="PS51192">
    <property type="entry name" value="HELICASE_ATP_BIND_1"/>
    <property type="match status" value="1"/>
</dbReference>
<dbReference type="GO" id="GO:0005524">
    <property type="term" value="F:ATP binding"/>
    <property type="evidence" value="ECO:0007669"/>
    <property type="project" value="InterPro"/>
</dbReference>
<dbReference type="InterPro" id="IPR014001">
    <property type="entry name" value="Helicase_ATP-bd"/>
</dbReference>
<sequence>MKFVFEPDLAHQKAAIDAVVDLFAGQQERQSLFTIAPGQIAGELEYNEKLLGYANRFDLLPEQVLANLHAVQERNALPLSPELEVKGDKRSGEGDYGMDFTVEMETGTGKTYVYLRTIFELNRRYGFTKFVIVVPSVAIREGVKKTIQQTRDHFRQLYDGVPFESFVYDSSDLSRIIDFASSSSIRVMIATVQSLGSKAAVFQQAREQTRDIPGVEWVKSTRPILIVDEPQSTGRTADSAGRKIMRAMEPLATIGYSATHEFAFHPIYRLDAFDAHDRGLVKSIEVDGARIQDAENSPYVRLLEVEVRKGQLPRARIEIARQQAGSVSRRSVWVGDNDVLSDTHISGGRTIYNDYRIGIIQKMGRSAGTMQLMVPGHGVETLAVGESWGDVDQASLARAMIRQTIEHHFDKELRNGPLGIKTLSLFFVEAVKDYRLYDEQGNASPGPLAIAFEEEYAKLAALPKYQTLFSKVPANAATAHGGYFSQDKNGRFTEPSLNEAGELSNARSREEAERTFDLIMKDKEKLLDEAEPLRFLFSHSALREGWDNPNVFQICSLREMSSETRRRQSIGRGLRLCVDKHGQRRRDEGLNVLTVVAQESFSEYAEGLQREMEKELKVKLGLVTEDLFAGLTYPMPGGEVGTLKVRDSRAIFEGLLKAGLIEDNGKAKEELRTALATNTVPLPDDLPEEARKLVRERLTRITRKLPVRDARAKGQVKFNLAVLEGHDFQQLWKRISRKTTYRLKFDDAALVARCANALADMPRPGEARVTFELADMLIGREGVTGEKRSTSAPQRLVTAKLDLPDLLGELQNRTELPRKVIAEILVQSGRLEDATINPSAFVDAAAAIIQAGKRLMMTDGIVYKPLDDWWAQDLFREEEEVPLDRMVQVAHAPLDHIVTDSNIEAAIAQALDISGAIKVFAKLPQGFKVTTPLGTYNPDWAIVREYEDREDVYLVSESKGDLNTLREAEKAQIACGKAHFAALEVPFVTATNLDGILSQV</sequence>
<organism evidence="2 3">
    <name type="scientific">Erythrobacter neustonensis</name>
    <dbReference type="NCBI Taxonomy" id="1112"/>
    <lineage>
        <taxon>Bacteria</taxon>
        <taxon>Pseudomonadati</taxon>
        <taxon>Pseudomonadota</taxon>
        <taxon>Alphaproteobacteria</taxon>
        <taxon>Sphingomonadales</taxon>
        <taxon>Erythrobacteraceae</taxon>
        <taxon>Erythrobacter/Porphyrobacter group</taxon>
        <taxon>Erythrobacter</taxon>
    </lineage>
</organism>
<dbReference type="AlphaFoldDB" id="A0A192D4U7"/>
<dbReference type="Proteomes" id="UP000078263">
    <property type="component" value="Chromosome"/>
</dbReference>
<dbReference type="SMART" id="SM00487">
    <property type="entry name" value="DEXDc"/>
    <property type="match status" value="1"/>
</dbReference>
<dbReference type="GO" id="GO:0005829">
    <property type="term" value="C:cytosol"/>
    <property type="evidence" value="ECO:0007669"/>
    <property type="project" value="TreeGrafter"/>
</dbReference>
<dbReference type="Pfam" id="PF04851">
    <property type="entry name" value="ResIII"/>
    <property type="match status" value="1"/>
</dbReference>
<dbReference type="GO" id="GO:0003677">
    <property type="term" value="F:DNA binding"/>
    <property type="evidence" value="ECO:0007669"/>
    <property type="project" value="InterPro"/>
</dbReference>
<dbReference type="Pfam" id="PF19778">
    <property type="entry name" value="RE_endonuc"/>
    <property type="match status" value="1"/>
</dbReference>
<evidence type="ECO:0000259" key="1">
    <source>
        <dbReference type="PROSITE" id="PS51192"/>
    </source>
</evidence>
<dbReference type="InterPro" id="IPR045572">
    <property type="entry name" value="RE_endonuc_C"/>
</dbReference>
<dbReference type="InterPro" id="IPR006935">
    <property type="entry name" value="Helicase/UvrB_N"/>
</dbReference>
<dbReference type="REBASE" id="154266">
    <property type="entry name" value="Pne9434ORF7435P"/>
</dbReference>
<dbReference type="InterPro" id="IPR027417">
    <property type="entry name" value="P-loop_NTPase"/>
</dbReference>
<name>A0A192D4U7_9SPHN</name>
<evidence type="ECO:0000313" key="3">
    <source>
        <dbReference type="Proteomes" id="UP000078263"/>
    </source>
</evidence>
<dbReference type="KEGG" id="pns:A9D12_07440"/>
<dbReference type="PANTHER" id="PTHR47396">
    <property type="entry name" value="TYPE I RESTRICTION ENZYME ECOKI R PROTEIN"/>
    <property type="match status" value="1"/>
</dbReference>
<gene>
    <name evidence="2" type="ORF">A9D12_07440</name>
</gene>
<evidence type="ECO:0000313" key="2">
    <source>
        <dbReference type="EMBL" id="ANK12804.1"/>
    </source>
</evidence>
<dbReference type="EMBL" id="CP016033">
    <property type="protein sequence ID" value="ANK12804.1"/>
    <property type="molecule type" value="Genomic_DNA"/>
</dbReference>
<keyword evidence="3" id="KW-1185">Reference proteome</keyword>
<reference evidence="2 3" key="1">
    <citation type="submission" date="2016-05" db="EMBL/GenBank/DDBJ databases">
        <title>Compelete Genome Sequence of Bacteriochlorophyll-Synthesizing Bacterium Porphyrobacter neustonensis DSM 9434.</title>
        <authorList>
            <person name="Shi X.-L."/>
            <person name="Wu Y.-H."/>
            <person name="Cheng H."/>
            <person name="Xu L."/>
            <person name="Zhang X.-Q."/>
            <person name="Wang C.-S."/>
            <person name="Xu X.-W."/>
        </authorList>
    </citation>
    <scope>NUCLEOTIDE SEQUENCE [LARGE SCALE GENOMIC DNA]</scope>
    <source>
        <strain evidence="2 3">DSM 9434</strain>
    </source>
</reference>
<dbReference type="PANTHER" id="PTHR47396:SF1">
    <property type="entry name" value="ATP-DEPENDENT HELICASE IRC3-RELATED"/>
    <property type="match status" value="1"/>
</dbReference>
<dbReference type="STRING" id="1112.A9D12_07440"/>
<dbReference type="OrthoDB" id="9804145at2"/>